<proteinExistence type="predicted"/>
<dbReference type="GO" id="GO:1904491">
    <property type="term" value="P:protein localization to ciliary transition zone"/>
    <property type="evidence" value="ECO:0007669"/>
    <property type="project" value="TreeGrafter"/>
</dbReference>
<dbReference type="OrthoDB" id="6264205at2759"/>
<dbReference type="PANTHER" id="PTHR14611">
    <property type="entry name" value="TECTONIC FAMILY MEMBER"/>
    <property type="match status" value="1"/>
</dbReference>
<dbReference type="PANTHER" id="PTHR14611:SF6">
    <property type="entry name" value="TECTONIC-2"/>
    <property type="match status" value="1"/>
</dbReference>
<evidence type="ECO:0000256" key="1">
    <source>
        <dbReference type="SAM" id="Phobius"/>
    </source>
</evidence>
<dbReference type="STRING" id="70667.A0A183SP72"/>
<name>A0A183SP72_SCHSO</name>
<protein>
    <submittedName>
        <fullName evidence="4">DUF1619 domain-containing protein</fullName>
    </submittedName>
</protein>
<gene>
    <name evidence="2" type="ORF">SSLN_LOCUS6020</name>
</gene>
<organism evidence="4">
    <name type="scientific">Schistocephalus solidus</name>
    <name type="common">Tapeworm</name>
    <dbReference type="NCBI Taxonomy" id="70667"/>
    <lineage>
        <taxon>Eukaryota</taxon>
        <taxon>Metazoa</taxon>
        <taxon>Spiralia</taxon>
        <taxon>Lophotrochozoa</taxon>
        <taxon>Platyhelminthes</taxon>
        <taxon>Cestoda</taxon>
        <taxon>Eucestoda</taxon>
        <taxon>Diphyllobothriidea</taxon>
        <taxon>Diphyllobothriidae</taxon>
        <taxon>Schistocephalus</taxon>
    </lineage>
</organism>
<reference evidence="4" key="1">
    <citation type="submission" date="2016-06" db="UniProtKB">
        <authorList>
            <consortium name="WormBaseParasite"/>
        </authorList>
    </citation>
    <scope>IDENTIFICATION</scope>
</reference>
<reference evidence="2 3" key="2">
    <citation type="submission" date="2018-11" db="EMBL/GenBank/DDBJ databases">
        <authorList>
            <consortium name="Pathogen Informatics"/>
        </authorList>
    </citation>
    <scope>NUCLEOTIDE SEQUENCE [LARGE SCALE GENOMIC DNA]</scope>
    <source>
        <strain evidence="2 3">NST_G2</strain>
    </source>
</reference>
<keyword evidence="1" id="KW-0812">Transmembrane</keyword>
<dbReference type="GO" id="GO:0060271">
    <property type="term" value="P:cilium assembly"/>
    <property type="evidence" value="ECO:0007669"/>
    <property type="project" value="TreeGrafter"/>
</dbReference>
<keyword evidence="1" id="KW-1133">Transmembrane helix</keyword>
<accession>A0A183SP72</accession>
<dbReference type="WBParaSite" id="SSLN_0000621301-mRNA-1">
    <property type="protein sequence ID" value="SSLN_0000621301-mRNA-1"/>
    <property type="gene ID" value="SSLN_0000621301"/>
</dbReference>
<dbReference type="GO" id="GO:0036038">
    <property type="term" value="C:MKS complex"/>
    <property type="evidence" value="ECO:0007669"/>
    <property type="project" value="TreeGrafter"/>
</dbReference>
<evidence type="ECO:0000313" key="4">
    <source>
        <dbReference type="WBParaSite" id="SSLN_0000621301-mRNA-1"/>
    </source>
</evidence>
<evidence type="ECO:0000313" key="3">
    <source>
        <dbReference type="Proteomes" id="UP000275846"/>
    </source>
</evidence>
<keyword evidence="3" id="KW-1185">Reference proteome</keyword>
<dbReference type="GO" id="GO:0007224">
    <property type="term" value="P:smoothened signaling pathway"/>
    <property type="evidence" value="ECO:0007669"/>
    <property type="project" value="TreeGrafter"/>
</dbReference>
<dbReference type="EMBL" id="UYSU01033503">
    <property type="protein sequence ID" value="VDL92405.1"/>
    <property type="molecule type" value="Genomic_DNA"/>
</dbReference>
<dbReference type="Proteomes" id="UP000275846">
    <property type="component" value="Unassembled WGS sequence"/>
</dbReference>
<dbReference type="InterPro" id="IPR040354">
    <property type="entry name" value="TCTN1-3"/>
</dbReference>
<keyword evidence="1" id="KW-0472">Membrane</keyword>
<sequence>MLLEECANVSSFFQLNVSRSVYPSWNDTGQTENVTVVCCNQATTGVAPGLSATATFTIRLHDMWLHSSSAATERPQGGEPPSLDPSSCWIKTVAAVSTLSYYPALCIFFNNTAVLGLYYDQVSFISSAQDFYSKADSSTSNLRVEPSTIDQGSRGYSQVSGSALTLGSPIRLCLVQYDMLSGDLGTDPSCQLAAQPLQLPAASFSSRLNTVKYLEDFNTDGGLSPILMTSEVCSNAGNTSTTSASDSSTGFPQQSCAYNVTSGQALCSLDTLSNWKLIQPSLCSWDNGEVIPPVPTLTGNLCENVVLSISYRFTLTDSSLSQLVVDMHLGAVDVTSSNMLFQKFRASFVPSSQTGTNLSNILNYRSGVNAISDGFSVQIKASRGMPSTIGVPIPGVDNLCSPTSTRPIIFGQDVHSSCLLKLDISDFRDCQQLRSLILAGMATFHDFTAIARIGNPSFTNPDDWISLQVYDLVNWRISCPSGDLESVCIARPNATNSFMMATTITFTEVPQDWSKRLRFARDPADPPPCRRQACWSDAFEPWHQVDPEGGELASLIRARRIGISIALALVGFLSLFIFRPLK</sequence>
<evidence type="ECO:0000313" key="2">
    <source>
        <dbReference type="EMBL" id="VDL92405.1"/>
    </source>
</evidence>
<feature type="transmembrane region" description="Helical" evidence="1">
    <location>
        <begin position="561"/>
        <end position="578"/>
    </location>
</feature>
<dbReference type="AlphaFoldDB" id="A0A183SP72"/>